<accession>A0A7X0MKY0</accession>
<gene>
    <name evidence="2" type="ORF">HDF25_005213</name>
</gene>
<dbReference type="InterPro" id="IPR050766">
    <property type="entry name" value="Bact_Lucif_Oxidored"/>
</dbReference>
<proteinExistence type="predicted"/>
<reference evidence="2 3" key="1">
    <citation type="submission" date="2020-08" db="EMBL/GenBank/DDBJ databases">
        <title>Genomic Encyclopedia of Type Strains, Phase IV (KMG-V): Genome sequencing to study the core and pangenomes of soil and plant-associated prokaryotes.</title>
        <authorList>
            <person name="Whitman W."/>
        </authorList>
    </citation>
    <scope>NUCLEOTIDE SEQUENCE [LARGE SCALE GENOMIC DNA]</scope>
    <source>
        <strain evidence="2 3">M2T3</strain>
    </source>
</reference>
<dbReference type="Pfam" id="PF00296">
    <property type="entry name" value="Bac_luciferase"/>
    <property type="match status" value="1"/>
</dbReference>
<dbReference type="SUPFAM" id="SSF51679">
    <property type="entry name" value="Bacterial luciferase-like"/>
    <property type="match status" value="1"/>
</dbReference>
<evidence type="ECO:0000259" key="1">
    <source>
        <dbReference type="Pfam" id="PF00296"/>
    </source>
</evidence>
<name>A0A7X0MKY0_9SPHI</name>
<dbReference type="InterPro" id="IPR036661">
    <property type="entry name" value="Luciferase-like_sf"/>
</dbReference>
<dbReference type="GO" id="GO:0005829">
    <property type="term" value="C:cytosol"/>
    <property type="evidence" value="ECO:0007669"/>
    <property type="project" value="TreeGrafter"/>
</dbReference>
<dbReference type="AlphaFoldDB" id="A0A7X0MKY0"/>
<dbReference type="PANTHER" id="PTHR30137">
    <property type="entry name" value="LUCIFERASE-LIKE MONOOXYGENASE"/>
    <property type="match status" value="1"/>
</dbReference>
<evidence type="ECO:0000313" key="3">
    <source>
        <dbReference type="Proteomes" id="UP000521017"/>
    </source>
</evidence>
<feature type="domain" description="Luciferase-like" evidence="1">
    <location>
        <begin position="34"/>
        <end position="211"/>
    </location>
</feature>
<dbReference type="Gene3D" id="3.20.20.30">
    <property type="entry name" value="Luciferase-like domain"/>
    <property type="match status" value="1"/>
</dbReference>
<dbReference type="InterPro" id="IPR011251">
    <property type="entry name" value="Luciferase-like_dom"/>
</dbReference>
<protein>
    <submittedName>
        <fullName evidence="2">Luciferase family oxidoreductase group 1</fullName>
    </submittedName>
</protein>
<organism evidence="2 3">
    <name type="scientific">Pedobacter cryoconitis</name>
    <dbReference type="NCBI Taxonomy" id="188932"/>
    <lineage>
        <taxon>Bacteria</taxon>
        <taxon>Pseudomonadati</taxon>
        <taxon>Bacteroidota</taxon>
        <taxon>Sphingobacteriia</taxon>
        <taxon>Sphingobacteriales</taxon>
        <taxon>Sphingobacteriaceae</taxon>
        <taxon>Pedobacter</taxon>
    </lineage>
</organism>
<dbReference type="PANTHER" id="PTHR30137:SF6">
    <property type="entry name" value="LUCIFERASE-LIKE MONOOXYGENASE"/>
    <property type="match status" value="1"/>
</dbReference>
<dbReference type="Proteomes" id="UP000521017">
    <property type="component" value="Unassembled WGS sequence"/>
</dbReference>
<comment type="caution">
    <text evidence="2">The sequence shown here is derived from an EMBL/GenBank/DDBJ whole genome shotgun (WGS) entry which is preliminary data.</text>
</comment>
<evidence type="ECO:0000313" key="2">
    <source>
        <dbReference type="EMBL" id="MBB6503027.1"/>
    </source>
</evidence>
<dbReference type="RefSeq" id="WP_184629265.1">
    <property type="nucleotide sequence ID" value="NZ_JACHCC010000020.1"/>
</dbReference>
<sequence>MNKKLALSLLDFGSFYPPTFYAHDVINHLIVNIYEYEKMGYSRYWLSEHYGKNIAWNCPEHLLPLLAGYSRKLKVGAAGVLMKYHNPLRVAQAYKILSALYPDRIDLGIARGEIDDVYKKAFAISEEKLNNKYFITQVDLLHDFLLNTHTENHMFNQIQIQPIISKPPSIWFLGSSINSIQLAVKHGGAFCLSLIHSKQNAKEMVNILKSFKELYFEKYNILPECSIALQCFCSNSLITLKKFTSTNSEKNWWNGVNSVLGDSKGIKDQLLYFKDLFDVSEIVVLNYYTTLEEKQESISSVANEFFK</sequence>
<dbReference type="EMBL" id="JACHCC010000020">
    <property type="protein sequence ID" value="MBB6503027.1"/>
    <property type="molecule type" value="Genomic_DNA"/>
</dbReference>
<dbReference type="GO" id="GO:0016705">
    <property type="term" value="F:oxidoreductase activity, acting on paired donors, with incorporation or reduction of molecular oxygen"/>
    <property type="evidence" value="ECO:0007669"/>
    <property type="project" value="InterPro"/>
</dbReference>